<dbReference type="Proteomes" id="UP001140949">
    <property type="component" value="Unassembled WGS sequence"/>
</dbReference>
<feature type="compositionally biased region" description="Basic and acidic residues" evidence="1">
    <location>
        <begin position="16"/>
        <end position="26"/>
    </location>
</feature>
<reference evidence="2" key="2">
    <citation type="submission" date="2023-04" db="EMBL/GenBank/DDBJ databases">
        <authorList>
            <person name="Bruccoleri R.E."/>
            <person name="Oakeley E.J."/>
            <person name="Faust A.-M."/>
            <person name="Dessus-Babus S."/>
            <person name="Altorfer M."/>
            <person name="Burckhardt D."/>
            <person name="Oertli M."/>
            <person name="Naumann U."/>
            <person name="Petersen F."/>
            <person name="Wong J."/>
        </authorList>
    </citation>
    <scope>NUCLEOTIDE SEQUENCE</scope>
    <source>
        <strain evidence="2">GSM-AAB239-AS_SAM_17_03QT</strain>
        <tissue evidence="2">Leaf</tissue>
    </source>
</reference>
<dbReference type="EMBL" id="JANAVB010025799">
    <property type="protein sequence ID" value="KAJ6820063.1"/>
    <property type="molecule type" value="Genomic_DNA"/>
</dbReference>
<evidence type="ECO:0000313" key="2">
    <source>
        <dbReference type="EMBL" id="KAJ6820063.1"/>
    </source>
</evidence>
<sequence length="167" mass="18537">MSTTSYIATALVQETLDDHRVPELRRTGPRSPTWPSHSISPPVTGRPAASSERRPAASGESRPPQKPSPLPRASGDPIRYAPSIVRPRHQHRGPRPSSSSPTGPTPPFCTGDPDPCHLQCSTATGDLLRGLHWPHRSERRRRPLDWLTGLSWTQRNYWFHPQGPQAS</sequence>
<keyword evidence="3" id="KW-1185">Reference proteome</keyword>
<reference evidence="2" key="1">
    <citation type="journal article" date="2023" name="GigaByte">
        <title>Genome assembly of the bearded iris, Iris pallida Lam.</title>
        <authorList>
            <person name="Bruccoleri R.E."/>
            <person name="Oakeley E.J."/>
            <person name="Faust A.M.E."/>
            <person name="Altorfer M."/>
            <person name="Dessus-Babus S."/>
            <person name="Burckhardt D."/>
            <person name="Oertli M."/>
            <person name="Naumann U."/>
            <person name="Petersen F."/>
            <person name="Wong J."/>
        </authorList>
    </citation>
    <scope>NUCLEOTIDE SEQUENCE</scope>
    <source>
        <strain evidence="2">GSM-AAB239-AS_SAM_17_03QT</strain>
    </source>
</reference>
<dbReference type="AlphaFoldDB" id="A0AAX6FV40"/>
<evidence type="ECO:0000256" key="1">
    <source>
        <dbReference type="SAM" id="MobiDB-lite"/>
    </source>
</evidence>
<protein>
    <submittedName>
        <fullName evidence="2">Uncharacterized protein</fullName>
    </submittedName>
</protein>
<feature type="region of interest" description="Disordered" evidence="1">
    <location>
        <begin position="1"/>
        <end position="111"/>
    </location>
</feature>
<evidence type="ECO:0000313" key="3">
    <source>
        <dbReference type="Proteomes" id="UP001140949"/>
    </source>
</evidence>
<name>A0AAX6FV40_IRIPA</name>
<organism evidence="2 3">
    <name type="scientific">Iris pallida</name>
    <name type="common">Sweet iris</name>
    <dbReference type="NCBI Taxonomy" id="29817"/>
    <lineage>
        <taxon>Eukaryota</taxon>
        <taxon>Viridiplantae</taxon>
        <taxon>Streptophyta</taxon>
        <taxon>Embryophyta</taxon>
        <taxon>Tracheophyta</taxon>
        <taxon>Spermatophyta</taxon>
        <taxon>Magnoliopsida</taxon>
        <taxon>Liliopsida</taxon>
        <taxon>Asparagales</taxon>
        <taxon>Iridaceae</taxon>
        <taxon>Iridoideae</taxon>
        <taxon>Irideae</taxon>
        <taxon>Iris</taxon>
    </lineage>
</organism>
<gene>
    <name evidence="2" type="ORF">M6B38_399835</name>
</gene>
<accession>A0AAX6FV40</accession>
<proteinExistence type="predicted"/>
<comment type="caution">
    <text evidence="2">The sequence shown here is derived from an EMBL/GenBank/DDBJ whole genome shotgun (WGS) entry which is preliminary data.</text>
</comment>
<feature type="compositionally biased region" description="Low complexity" evidence="1">
    <location>
        <begin position="45"/>
        <end position="62"/>
    </location>
</feature>